<evidence type="ECO:0000313" key="1">
    <source>
        <dbReference type="EMBL" id="SEG00558.1"/>
    </source>
</evidence>
<sequence>MPAVVYFSGQSSTVQLRNAAGVRWEANRQTLFALVDTGGYSSGLRDRYQFYLLTDVPIVVAGKNLGPGAYGGGFLEGPGLVVMDLGGNEIFHAPYERDSDMKRPRPLQVEAGPVSGNFRLCLGRNCVALRRER</sequence>
<proteinExistence type="predicted"/>
<accession>A0A1H5WMK1</accession>
<dbReference type="Proteomes" id="UP000236728">
    <property type="component" value="Unassembled WGS sequence"/>
</dbReference>
<keyword evidence="2" id="KW-1185">Reference proteome</keyword>
<dbReference type="EMBL" id="FNVA01000002">
    <property type="protein sequence ID" value="SEG00558.1"/>
    <property type="molecule type" value="Genomic_DNA"/>
</dbReference>
<name>A0A1H5WMK1_9BACT</name>
<protein>
    <submittedName>
        <fullName evidence="1">Uncharacterized protein</fullName>
    </submittedName>
</protein>
<evidence type="ECO:0000313" key="2">
    <source>
        <dbReference type="Proteomes" id="UP000236728"/>
    </source>
</evidence>
<gene>
    <name evidence="1" type="ORF">SAMN05421819_1651</name>
</gene>
<organism evidence="1 2">
    <name type="scientific">Bryocella elongata</name>
    <dbReference type="NCBI Taxonomy" id="863522"/>
    <lineage>
        <taxon>Bacteria</taxon>
        <taxon>Pseudomonadati</taxon>
        <taxon>Acidobacteriota</taxon>
        <taxon>Terriglobia</taxon>
        <taxon>Terriglobales</taxon>
        <taxon>Acidobacteriaceae</taxon>
        <taxon>Bryocella</taxon>
    </lineage>
</organism>
<dbReference type="AlphaFoldDB" id="A0A1H5WMK1"/>
<reference evidence="1 2" key="1">
    <citation type="submission" date="2016-10" db="EMBL/GenBank/DDBJ databases">
        <authorList>
            <person name="de Groot N.N."/>
        </authorList>
    </citation>
    <scope>NUCLEOTIDE SEQUENCE [LARGE SCALE GENOMIC DNA]</scope>
    <source>
        <strain evidence="1 2">DSM 22489</strain>
    </source>
</reference>